<dbReference type="PROSITE" id="PS50883">
    <property type="entry name" value="EAL"/>
    <property type="match status" value="1"/>
</dbReference>
<evidence type="ECO:0000259" key="4">
    <source>
        <dbReference type="PROSITE" id="PS50887"/>
    </source>
</evidence>
<keyword evidence="6" id="KW-1185">Reference proteome</keyword>
<feature type="domain" description="PAC" evidence="2">
    <location>
        <begin position="85"/>
        <end position="137"/>
    </location>
</feature>
<dbReference type="Pfam" id="PF13426">
    <property type="entry name" value="PAS_9"/>
    <property type="match status" value="1"/>
</dbReference>
<dbReference type="InterPro" id="IPR000700">
    <property type="entry name" value="PAS-assoc_C"/>
</dbReference>
<dbReference type="InterPro" id="IPR000014">
    <property type="entry name" value="PAS"/>
</dbReference>
<gene>
    <name evidence="5" type="ORF">MF646_21725</name>
</gene>
<feature type="domain" description="PAS" evidence="1">
    <location>
        <begin position="10"/>
        <end position="57"/>
    </location>
</feature>
<dbReference type="Proteomes" id="UP001139150">
    <property type="component" value="Unassembled WGS sequence"/>
</dbReference>
<dbReference type="Gene3D" id="3.20.20.450">
    <property type="entry name" value="EAL domain"/>
    <property type="match status" value="1"/>
</dbReference>
<dbReference type="FunFam" id="3.30.70.270:FF:000001">
    <property type="entry name" value="Diguanylate cyclase domain protein"/>
    <property type="match status" value="1"/>
</dbReference>
<dbReference type="PANTHER" id="PTHR44757">
    <property type="entry name" value="DIGUANYLATE CYCLASE DGCP"/>
    <property type="match status" value="1"/>
</dbReference>
<dbReference type="SMART" id="SM00267">
    <property type="entry name" value="GGDEF"/>
    <property type="match status" value="1"/>
</dbReference>
<dbReference type="EMBL" id="JAKRYL010000038">
    <property type="protein sequence ID" value="MCL7749738.1"/>
    <property type="molecule type" value="Genomic_DNA"/>
</dbReference>
<dbReference type="PROSITE" id="PS50112">
    <property type="entry name" value="PAS"/>
    <property type="match status" value="1"/>
</dbReference>
<dbReference type="CDD" id="cd01949">
    <property type="entry name" value="GGDEF"/>
    <property type="match status" value="1"/>
</dbReference>
<organism evidence="5 6">
    <name type="scientific">Halalkalibacter alkaliphilus</name>
    <dbReference type="NCBI Taxonomy" id="2917993"/>
    <lineage>
        <taxon>Bacteria</taxon>
        <taxon>Bacillati</taxon>
        <taxon>Bacillota</taxon>
        <taxon>Bacilli</taxon>
        <taxon>Bacillales</taxon>
        <taxon>Bacillaceae</taxon>
        <taxon>Halalkalibacter</taxon>
    </lineage>
</organism>
<dbReference type="Gene3D" id="3.30.450.20">
    <property type="entry name" value="PAS domain"/>
    <property type="match status" value="1"/>
</dbReference>
<dbReference type="SMART" id="SM00086">
    <property type="entry name" value="PAC"/>
    <property type="match status" value="1"/>
</dbReference>
<dbReference type="CDD" id="cd00130">
    <property type="entry name" value="PAS"/>
    <property type="match status" value="1"/>
</dbReference>
<dbReference type="Pfam" id="PF00990">
    <property type="entry name" value="GGDEF"/>
    <property type="match status" value="1"/>
</dbReference>
<dbReference type="RefSeq" id="WP_250098593.1">
    <property type="nucleotide sequence ID" value="NZ_JAKRYL010000038.1"/>
</dbReference>
<proteinExistence type="predicted"/>
<dbReference type="InterPro" id="IPR000160">
    <property type="entry name" value="GGDEF_dom"/>
</dbReference>
<dbReference type="InterPro" id="IPR035919">
    <property type="entry name" value="EAL_sf"/>
</dbReference>
<dbReference type="PROSITE" id="PS50887">
    <property type="entry name" value="GGDEF"/>
    <property type="match status" value="1"/>
</dbReference>
<dbReference type="InterPro" id="IPR001633">
    <property type="entry name" value="EAL_dom"/>
</dbReference>
<dbReference type="InterPro" id="IPR001610">
    <property type="entry name" value="PAC"/>
</dbReference>
<dbReference type="Gene3D" id="3.30.70.270">
    <property type="match status" value="1"/>
</dbReference>
<dbReference type="SUPFAM" id="SSF55785">
    <property type="entry name" value="PYP-like sensor domain (PAS domain)"/>
    <property type="match status" value="1"/>
</dbReference>
<dbReference type="SMART" id="SM00052">
    <property type="entry name" value="EAL"/>
    <property type="match status" value="1"/>
</dbReference>
<reference evidence="5" key="1">
    <citation type="submission" date="2022-02" db="EMBL/GenBank/DDBJ databases">
        <title>Halalkalibacter sp. nov. isolated from Lonar Lake, India.</title>
        <authorList>
            <person name="Joshi A."/>
            <person name="Thite S."/>
            <person name="Lodha T."/>
        </authorList>
    </citation>
    <scope>NUCLEOTIDE SEQUENCE</scope>
    <source>
        <strain evidence="5">MEB205</strain>
    </source>
</reference>
<dbReference type="InterPro" id="IPR029787">
    <property type="entry name" value="Nucleotide_cyclase"/>
</dbReference>
<dbReference type="SUPFAM" id="SSF55073">
    <property type="entry name" value="Nucleotide cyclase"/>
    <property type="match status" value="1"/>
</dbReference>
<evidence type="ECO:0000313" key="5">
    <source>
        <dbReference type="EMBL" id="MCL7749738.1"/>
    </source>
</evidence>
<dbReference type="NCBIfam" id="TIGR00254">
    <property type="entry name" value="GGDEF"/>
    <property type="match status" value="1"/>
</dbReference>
<feature type="domain" description="EAL" evidence="3">
    <location>
        <begin position="316"/>
        <end position="567"/>
    </location>
</feature>
<dbReference type="InterPro" id="IPR035965">
    <property type="entry name" value="PAS-like_dom_sf"/>
</dbReference>
<dbReference type="CDD" id="cd01948">
    <property type="entry name" value="EAL"/>
    <property type="match status" value="1"/>
</dbReference>
<dbReference type="InterPro" id="IPR043128">
    <property type="entry name" value="Rev_trsase/Diguanyl_cyclase"/>
</dbReference>
<dbReference type="PROSITE" id="PS50113">
    <property type="entry name" value="PAC"/>
    <property type="match status" value="1"/>
</dbReference>
<dbReference type="NCBIfam" id="TIGR00229">
    <property type="entry name" value="sensory_box"/>
    <property type="match status" value="1"/>
</dbReference>
<evidence type="ECO:0000313" key="6">
    <source>
        <dbReference type="Proteomes" id="UP001139150"/>
    </source>
</evidence>
<evidence type="ECO:0000259" key="2">
    <source>
        <dbReference type="PROSITE" id="PS50113"/>
    </source>
</evidence>
<dbReference type="AlphaFoldDB" id="A0A9X2I8I3"/>
<dbReference type="InterPro" id="IPR052155">
    <property type="entry name" value="Biofilm_reg_signaling"/>
</dbReference>
<dbReference type="SUPFAM" id="SSF141868">
    <property type="entry name" value="EAL domain-like"/>
    <property type="match status" value="1"/>
</dbReference>
<dbReference type="Pfam" id="PF00563">
    <property type="entry name" value="EAL"/>
    <property type="match status" value="1"/>
</dbReference>
<sequence>MSLEDELNHALKKLKDIESAINESSIVAITDKKGMIRFANDKFCEISKYSREELVGKDHRIINSGHHSKEFIQSLWETITKGEVWKGEFKNKAKDGTYYWVDTTIVPFLDEEGVPYQYVSIRHDITERKQIEEQMQSMAYLDPLTLLPNRNKLNKWLSDFQIKSKMNDQVAFLFLDLDRFKSINDQYGHTIGDLVLKEAGQRLQDCLRKTDFLTRQGGDEFVIILDKIKNKQEVVSVIQKIENQLSLPFYIQNKKLSVSASIGVSLDYIPAENNNYQEFFERLLKEADHAMYQAKQQGGHTYSFSTPKQSLEMERYYQLQQEAEKAQESNEFFLVYQPLVNLNNMDVEGAEVLLRWDSAKFGMISPTEFIPILEEMGAIIPIGRWIISTACKQLRNWQISGHHLRKVSVNVSPVQFRDEYFVRDLKYILDETMVDPSYLELEITEGVLLNIEVARKTLSELKRLGVKISIDDFGTGYSSLSYLKKLPVDTIKIDKSFIHELDVDGEIIINTIITMGKNLGFNVTAEGIENKRQVTTLQQQNCDVGQGYYFSKPVRAHQFLSCMNHIQIIASY</sequence>
<accession>A0A9X2I8I3</accession>
<dbReference type="PANTHER" id="PTHR44757:SF2">
    <property type="entry name" value="BIOFILM ARCHITECTURE MAINTENANCE PROTEIN MBAA"/>
    <property type="match status" value="1"/>
</dbReference>
<protein>
    <submittedName>
        <fullName evidence="5">EAL domain-containing protein</fullName>
    </submittedName>
</protein>
<evidence type="ECO:0000259" key="3">
    <source>
        <dbReference type="PROSITE" id="PS50883"/>
    </source>
</evidence>
<evidence type="ECO:0000259" key="1">
    <source>
        <dbReference type="PROSITE" id="PS50112"/>
    </source>
</evidence>
<name>A0A9X2I8I3_9BACI</name>
<comment type="caution">
    <text evidence="5">The sequence shown here is derived from an EMBL/GenBank/DDBJ whole genome shotgun (WGS) entry which is preliminary data.</text>
</comment>
<feature type="domain" description="GGDEF" evidence="4">
    <location>
        <begin position="168"/>
        <end position="307"/>
    </location>
</feature>